<gene>
    <name evidence="1" type="ORF">AMTR_s00072p00126270</name>
</gene>
<proteinExistence type="predicted"/>
<evidence type="ECO:0000313" key="1">
    <source>
        <dbReference type="EMBL" id="ERM98433.1"/>
    </source>
</evidence>
<sequence length="87" mass="10461">MTCILDTVENEDDMFIKDDLVQKFAAASFDRNKIYTNEGFSIIQHWRLTDEQEDFVRRMRLWPLVQYANMQGAPRQIDHDLMEVSRY</sequence>
<dbReference type="EMBL" id="KI395332">
    <property type="protein sequence ID" value="ERM98433.1"/>
    <property type="molecule type" value="Genomic_DNA"/>
</dbReference>
<dbReference type="Gramene" id="ERM98433">
    <property type="protein sequence ID" value="ERM98433"/>
    <property type="gene ID" value="AMTR_s00072p00126270"/>
</dbReference>
<dbReference type="HOGENOM" id="CLU_2486354_0_0_1"/>
<evidence type="ECO:0000313" key="2">
    <source>
        <dbReference type="Proteomes" id="UP000017836"/>
    </source>
</evidence>
<name>W1NS46_AMBTC</name>
<protein>
    <submittedName>
        <fullName evidence="1">Uncharacterized protein</fullName>
    </submittedName>
</protein>
<dbReference type="AlphaFoldDB" id="W1NS46"/>
<keyword evidence="2" id="KW-1185">Reference proteome</keyword>
<reference evidence="2" key="1">
    <citation type="journal article" date="2013" name="Science">
        <title>The Amborella genome and the evolution of flowering plants.</title>
        <authorList>
            <consortium name="Amborella Genome Project"/>
        </authorList>
    </citation>
    <scope>NUCLEOTIDE SEQUENCE [LARGE SCALE GENOMIC DNA]</scope>
</reference>
<dbReference type="Proteomes" id="UP000017836">
    <property type="component" value="Unassembled WGS sequence"/>
</dbReference>
<accession>W1NS46</accession>
<organism evidence="1 2">
    <name type="scientific">Amborella trichopoda</name>
    <dbReference type="NCBI Taxonomy" id="13333"/>
    <lineage>
        <taxon>Eukaryota</taxon>
        <taxon>Viridiplantae</taxon>
        <taxon>Streptophyta</taxon>
        <taxon>Embryophyta</taxon>
        <taxon>Tracheophyta</taxon>
        <taxon>Spermatophyta</taxon>
        <taxon>Magnoliopsida</taxon>
        <taxon>Amborellales</taxon>
        <taxon>Amborellaceae</taxon>
        <taxon>Amborella</taxon>
    </lineage>
</organism>